<reference evidence="1 2" key="1">
    <citation type="submission" date="2016-09" db="EMBL/GenBank/DDBJ databases">
        <title>Complete Genome Sequence of Methanosarcina thermophila MT-1.</title>
        <authorList>
            <person name="Kouzuma A."/>
        </authorList>
    </citation>
    <scope>NUCLEOTIDE SEQUENCE [LARGE SCALE GENOMIC DNA]</scope>
    <source>
        <strain evidence="1 2">MT-1</strain>
    </source>
</reference>
<sequence>MSAESAKETPRARVKREIRIKGAYNILRDKGTLKNAINMKNTKDSKILISRAVMQEEITKISLGK</sequence>
<evidence type="ECO:0000313" key="1">
    <source>
        <dbReference type="EMBL" id="BAW29277.1"/>
    </source>
</evidence>
<protein>
    <submittedName>
        <fullName evidence="1">Uncharacterized protein</fullName>
    </submittedName>
</protein>
<organism evidence="1 2">
    <name type="scientific">Methanosarcina thermophila</name>
    <dbReference type="NCBI Taxonomy" id="2210"/>
    <lineage>
        <taxon>Archaea</taxon>
        <taxon>Methanobacteriati</taxon>
        <taxon>Methanobacteriota</taxon>
        <taxon>Stenosarchaea group</taxon>
        <taxon>Methanomicrobia</taxon>
        <taxon>Methanosarcinales</taxon>
        <taxon>Methanosarcinaceae</taxon>
        <taxon>Methanosarcina</taxon>
    </lineage>
</organism>
<dbReference type="AlphaFoldDB" id="A0A3G9CW49"/>
<accession>A0A3G9CW49</accession>
<gene>
    <name evidence="1" type="ORF">MESMT1_1347</name>
</gene>
<name>A0A3G9CW49_METTE</name>
<dbReference type="EMBL" id="AP017646">
    <property type="protein sequence ID" value="BAW29277.1"/>
    <property type="molecule type" value="Genomic_DNA"/>
</dbReference>
<evidence type="ECO:0000313" key="2">
    <source>
        <dbReference type="Proteomes" id="UP000265557"/>
    </source>
</evidence>
<dbReference type="Proteomes" id="UP000265557">
    <property type="component" value="Chromosome"/>
</dbReference>
<proteinExistence type="predicted"/>